<proteinExistence type="predicted"/>
<evidence type="ECO:0000313" key="2">
    <source>
        <dbReference type="WBParaSite" id="MCU_014903-RA"/>
    </source>
</evidence>
<feature type="compositionally biased region" description="Polar residues" evidence="1">
    <location>
        <begin position="78"/>
        <end position="88"/>
    </location>
</feature>
<protein>
    <submittedName>
        <fullName evidence="2">Uncharacterized protein</fullName>
    </submittedName>
</protein>
<dbReference type="WBParaSite" id="MCU_014903-RA">
    <property type="protein sequence ID" value="MCU_014903-RA"/>
    <property type="gene ID" value="MCU_014903"/>
</dbReference>
<sequence length="108" mass="12323">MDDESFLQVYKSRVPRQPFAWATILPDVGCGECRTGYFKNTGYRQQCKEPSQKLRTASLLRGRQCGVGSGRRHVGQPGLSQSRVSLRSNGMRERKAANQRRTWMRCSI</sequence>
<name>A0A5K3G3H7_MESCO</name>
<organism evidence="2">
    <name type="scientific">Mesocestoides corti</name>
    <name type="common">Flatworm</name>
    <dbReference type="NCBI Taxonomy" id="53468"/>
    <lineage>
        <taxon>Eukaryota</taxon>
        <taxon>Metazoa</taxon>
        <taxon>Spiralia</taxon>
        <taxon>Lophotrochozoa</taxon>
        <taxon>Platyhelminthes</taxon>
        <taxon>Cestoda</taxon>
        <taxon>Eucestoda</taxon>
        <taxon>Cyclophyllidea</taxon>
        <taxon>Mesocestoididae</taxon>
        <taxon>Mesocestoides</taxon>
    </lineage>
</organism>
<feature type="region of interest" description="Disordered" evidence="1">
    <location>
        <begin position="67"/>
        <end position="94"/>
    </location>
</feature>
<dbReference type="AlphaFoldDB" id="A0A5K3G3H7"/>
<evidence type="ECO:0000256" key="1">
    <source>
        <dbReference type="SAM" id="MobiDB-lite"/>
    </source>
</evidence>
<reference evidence="2" key="1">
    <citation type="submission" date="2019-11" db="UniProtKB">
        <authorList>
            <consortium name="WormBaseParasite"/>
        </authorList>
    </citation>
    <scope>IDENTIFICATION</scope>
</reference>
<accession>A0A5K3G3H7</accession>